<dbReference type="InterPro" id="IPR001650">
    <property type="entry name" value="Helicase_C-like"/>
</dbReference>
<dbReference type="PANTHER" id="PTHR47964">
    <property type="entry name" value="ATP-DEPENDENT DNA HELICASE HOMOLOG RECG, CHLOROPLASTIC"/>
    <property type="match status" value="1"/>
</dbReference>
<feature type="domain" description="Helicase ATP-binding" evidence="16">
    <location>
        <begin position="275"/>
        <end position="453"/>
    </location>
</feature>
<evidence type="ECO:0000256" key="5">
    <source>
        <dbReference type="ARBA" id="ARBA00022801"/>
    </source>
</evidence>
<evidence type="ECO:0000256" key="7">
    <source>
        <dbReference type="ARBA" id="ARBA00022840"/>
    </source>
</evidence>
<comment type="caution">
    <text evidence="18">The sequence shown here is derived from an EMBL/GenBank/DDBJ whole genome shotgun (WGS) entry which is preliminary data.</text>
</comment>
<dbReference type="Proteomes" id="UP000231472">
    <property type="component" value="Unassembled WGS sequence"/>
</dbReference>
<evidence type="ECO:0000256" key="3">
    <source>
        <dbReference type="ARBA" id="ARBA00022741"/>
    </source>
</evidence>
<evidence type="ECO:0000256" key="14">
    <source>
        <dbReference type="ARBA" id="ARBA00048988"/>
    </source>
</evidence>
<dbReference type="GO" id="GO:0006281">
    <property type="term" value="P:DNA repair"/>
    <property type="evidence" value="ECO:0007669"/>
    <property type="project" value="UniProtKB-UniRule"/>
</dbReference>
<evidence type="ECO:0000256" key="8">
    <source>
        <dbReference type="ARBA" id="ARBA00023125"/>
    </source>
</evidence>
<gene>
    <name evidence="18" type="ORF">COT32_02395</name>
</gene>
<dbReference type="GO" id="GO:0003677">
    <property type="term" value="F:DNA binding"/>
    <property type="evidence" value="ECO:0007669"/>
    <property type="project" value="UniProtKB-KW"/>
</dbReference>
<dbReference type="GO" id="GO:0043138">
    <property type="term" value="F:3'-5' DNA helicase activity"/>
    <property type="evidence" value="ECO:0007669"/>
    <property type="project" value="UniProtKB-EC"/>
</dbReference>
<keyword evidence="9 15" id="KW-0233">DNA recombination</keyword>
<comment type="function">
    <text evidence="15">Plays a critical role in recombination and DNA repair. Helps process Holliday junction intermediates to mature products by catalyzing branch migration. Has replication fork regression activity, unwinds stalled or blocked replication forks to make a HJ that can be resolved. Has a DNA unwinding activity characteristic of a DNA helicase with 3'-5' polarity.</text>
</comment>
<evidence type="ECO:0000313" key="18">
    <source>
        <dbReference type="EMBL" id="PIS39952.1"/>
    </source>
</evidence>
<keyword evidence="5 15" id="KW-0378">Hydrolase</keyword>
<dbReference type="InterPro" id="IPR014001">
    <property type="entry name" value="Helicase_ATP-bd"/>
</dbReference>
<dbReference type="NCBIfam" id="NF008168">
    <property type="entry name" value="PRK10917.2-2"/>
    <property type="match status" value="1"/>
</dbReference>
<evidence type="ECO:0000256" key="1">
    <source>
        <dbReference type="ARBA" id="ARBA00007504"/>
    </source>
</evidence>
<keyword evidence="6 15" id="KW-0347">Helicase</keyword>
<dbReference type="GO" id="GO:0005524">
    <property type="term" value="F:ATP binding"/>
    <property type="evidence" value="ECO:0007669"/>
    <property type="project" value="UniProtKB-KW"/>
</dbReference>
<dbReference type="GO" id="GO:0016887">
    <property type="term" value="F:ATP hydrolysis activity"/>
    <property type="evidence" value="ECO:0007669"/>
    <property type="project" value="RHEA"/>
</dbReference>
<dbReference type="InterPro" id="IPR004609">
    <property type="entry name" value="ATP-dep_DNA_helicase_RecG"/>
</dbReference>
<evidence type="ECO:0000256" key="13">
    <source>
        <dbReference type="ARBA" id="ARBA00034808"/>
    </source>
</evidence>
<dbReference type="PROSITE" id="PS51194">
    <property type="entry name" value="HELICASE_CTER"/>
    <property type="match status" value="1"/>
</dbReference>
<keyword evidence="11" id="KW-0413">Isomerase</keyword>
<evidence type="ECO:0000259" key="17">
    <source>
        <dbReference type="PROSITE" id="PS51194"/>
    </source>
</evidence>
<evidence type="ECO:0000256" key="9">
    <source>
        <dbReference type="ARBA" id="ARBA00023172"/>
    </source>
</evidence>
<dbReference type="InterPro" id="IPR012340">
    <property type="entry name" value="NA-bd_OB-fold"/>
</dbReference>
<dbReference type="InterPro" id="IPR027417">
    <property type="entry name" value="P-loop_NTPase"/>
</dbReference>
<dbReference type="SUPFAM" id="SSF50249">
    <property type="entry name" value="Nucleic acid-binding proteins"/>
    <property type="match status" value="1"/>
</dbReference>
<keyword evidence="4 15" id="KW-0227">DNA damage</keyword>
<dbReference type="EC" id="5.6.2.4" evidence="13 15"/>
<dbReference type="InterPro" id="IPR011545">
    <property type="entry name" value="DEAD/DEAH_box_helicase_dom"/>
</dbReference>
<evidence type="ECO:0000259" key="16">
    <source>
        <dbReference type="PROSITE" id="PS51192"/>
    </source>
</evidence>
<dbReference type="EMBL" id="PEYC01000048">
    <property type="protein sequence ID" value="PIS39952.1"/>
    <property type="molecule type" value="Genomic_DNA"/>
</dbReference>
<dbReference type="PROSITE" id="PS51192">
    <property type="entry name" value="HELICASE_ATP_BIND_1"/>
    <property type="match status" value="1"/>
</dbReference>
<dbReference type="PANTHER" id="PTHR47964:SF1">
    <property type="entry name" value="ATP-DEPENDENT DNA HELICASE HOMOLOG RECG, CHLOROPLASTIC"/>
    <property type="match status" value="1"/>
</dbReference>
<dbReference type="InterPro" id="IPR033454">
    <property type="entry name" value="RecG_wedge"/>
</dbReference>
<keyword evidence="7 15" id="KW-0067">ATP-binding</keyword>
<dbReference type="Pfam" id="PF00270">
    <property type="entry name" value="DEAD"/>
    <property type="match status" value="1"/>
</dbReference>
<dbReference type="Gene3D" id="2.40.50.140">
    <property type="entry name" value="Nucleic acid-binding proteins"/>
    <property type="match status" value="1"/>
</dbReference>
<organism evidence="18 19">
    <name type="scientific">Candidatus Nealsonbacteria bacterium CG08_land_8_20_14_0_20_36_22</name>
    <dbReference type="NCBI Taxonomy" id="1974704"/>
    <lineage>
        <taxon>Bacteria</taxon>
        <taxon>Candidatus Nealsoniibacteriota</taxon>
    </lineage>
</organism>
<dbReference type="CDD" id="cd04488">
    <property type="entry name" value="RecG_wedge_OBF"/>
    <property type="match status" value="1"/>
</dbReference>
<dbReference type="SMART" id="SM00487">
    <property type="entry name" value="DEXDc"/>
    <property type="match status" value="1"/>
</dbReference>
<protein>
    <recommendedName>
        <fullName evidence="2 15">ATP-dependent DNA helicase RecG</fullName>
        <ecNumber evidence="13 15">5.6.2.4</ecNumber>
    </recommendedName>
</protein>
<dbReference type="InterPro" id="IPR047112">
    <property type="entry name" value="RecG/Mfd"/>
</dbReference>
<evidence type="ECO:0000256" key="15">
    <source>
        <dbReference type="RuleBase" id="RU363016"/>
    </source>
</evidence>
<reference evidence="19" key="1">
    <citation type="submission" date="2017-09" db="EMBL/GenBank/DDBJ databases">
        <title>Depth-based differentiation of microbial function through sediment-hosted aquifers and enrichment of novel symbionts in the deep terrestrial subsurface.</title>
        <authorList>
            <person name="Probst A.J."/>
            <person name="Ladd B."/>
            <person name="Jarett J.K."/>
            <person name="Geller-Mcgrath D.E."/>
            <person name="Sieber C.M.K."/>
            <person name="Emerson J.B."/>
            <person name="Anantharaman K."/>
            <person name="Thomas B.C."/>
            <person name="Malmstrom R."/>
            <person name="Stieglmeier M."/>
            <person name="Klingl A."/>
            <person name="Woyke T."/>
            <person name="Ryan C.M."/>
            <person name="Banfield J.F."/>
        </authorList>
    </citation>
    <scope>NUCLEOTIDE SEQUENCE [LARGE SCALE GENOMIC DNA]</scope>
</reference>
<proteinExistence type="inferred from homology"/>
<dbReference type="NCBIfam" id="TIGR00643">
    <property type="entry name" value="recG"/>
    <property type="match status" value="1"/>
</dbReference>
<name>A0A2H0YQC5_9BACT</name>
<dbReference type="AlphaFoldDB" id="A0A2H0YQC5"/>
<dbReference type="Pfam" id="PF17191">
    <property type="entry name" value="RecG_wedge"/>
    <property type="match status" value="1"/>
</dbReference>
<comment type="catalytic activity">
    <reaction evidence="12 15">
        <text>Couples ATP hydrolysis with the unwinding of duplex DNA by translocating in the 3'-5' direction.</text>
        <dbReference type="EC" id="5.6.2.4"/>
    </reaction>
</comment>
<dbReference type="SUPFAM" id="SSF52540">
    <property type="entry name" value="P-loop containing nucleoside triphosphate hydrolases"/>
    <property type="match status" value="2"/>
</dbReference>
<accession>A0A2H0YQC5</accession>
<dbReference type="NCBIfam" id="NF008165">
    <property type="entry name" value="PRK10917.1-3"/>
    <property type="match status" value="1"/>
</dbReference>
<keyword evidence="10 15" id="KW-0234">DNA repair</keyword>
<feature type="domain" description="Helicase C-terminal" evidence="17">
    <location>
        <begin position="496"/>
        <end position="645"/>
    </location>
</feature>
<dbReference type="SMART" id="SM00490">
    <property type="entry name" value="HELICc"/>
    <property type="match status" value="1"/>
</dbReference>
<dbReference type="Gene3D" id="3.40.50.300">
    <property type="entry name" value="P-loop containing nucleotide triphosphate hydrolases"/>
    <property type="match status" value="2"/>
</dbReference>
<evidence type="ECO:0000256" key="2">
    <source>
        <dbReference type="ARBA" id="ARBA00017846"/>
    </source>
</evidence>
<evidence type="ECO:0000256" key="6">
    <source>
        <dbReference type="ARBA" id="ARBA00022806"/>
    </source>
</evidence>
<dbReference type="Pfam" id="PF19833">
    <property type="entry name" value="RecG_dom3_C"/>
    <property type="match status" value="1"/>
</dbReference>
<evidence type="ECO:0000256" key="12">
    <source>
        <dbReference type="ARBA" id="ARBA00034617"/>
    </source>
</evidence>
<evidence type="ECO:0000256" key="10">
    <source>
        <dbReference type="ARBA" id="ARBA00023204"/>
    </source>
</evidence>
<evidence type="ECO:0000313" key="19">
    <source>
        <dbReference type="Proteomes" id="UP000231472"/>
    </source>
</evidence>
<dbReference type="Pfam" id="PF00271">
    <property type="entry name" value="Helicase_C"/>
    <property type="match status" value="1"/>
</dbReference>
<evidence type="ECO:0000256" key="11">
    <source>
        <dbReference type="ARBA" id="ARBA00023235"/>
    </source>
</evidence>
<dbReference type="CDD" id="cd17992">
    <property type="entry name" value="DEXHc_RecG"/>
    <property type="match status" value="1"/>
</dbReference>
<evidence type="ECO:0000256" key="4">
    <source>
        <dbReference type="ARBA" id="ARBA00022763"/>
    </source>
</evidence>
<dbReference type="GO" id="GO:0006310">
    <property type="term" value="P:DNA recombination"/>
    <property type="evidence" value="ECO:0007669"/>
    <property type="project" value="UniProtKB-UniRule"/>
</dbReference>
<comment type="catalytic activity">
    <reaction evidence="14 15">
        <text>ATP + H2O = ADP + phosphate + H(+)</text>
        <dbReference type="Rhea" id="RHEA:13065"/>
        <dbReference type="ChEBI" id="CHEBI:15377"/>
        <dbReference type="ChEBI" id="CHEBI:15378"/>
        <dbReference type="ChEBI" id="CHEBI:30616"/>
        <dbReference type="ChEBI" id="CHEBI:43474"/>
        <dbReference type="ChEBI" id="CHEBI:456216"/>
        <dbReference type="EC" id="5.6.2.4"/>
    </reaction>
</comment>
<sequence length="711" mass="81652">MDLSTTIERIPRIGPVFQKRLKKLGIKTVQGLLFHFPHRYEDFSNLIPISKVRINEICTVQGRILEIKTIRTWKRRMFLTQAIIEDETGAIKTTWFNQPYLTKILKKDDYVFLSGKVTVGTSGVYLNNPAYEKAFLGKDLVHTGRLVPIYPETEGLSSRWLRYILRSLLICLKNKIPETLPEKIIKKEGFLPINKALWQIHFPESENLAKKAQERFSFEELFYIELFVLRERARLNKEKSVSIPFNIDLTKRFVDSLPFKLTDAQRKSAYQILKDLEKSRPMNRLLEGDVGSGKTVVAIMAALNTIKAGEQVAFMAPTEILVKQHFQEVEKLLKDFNLNIGLLTGKQDQFYSKKLKNQVIEISREKLLEKAENGEIDILIGTHALIQDKVKFGKLGLVVLDEQHRFGVEQRARLCRGYGGQTKLIPHLLSMTATPIPRTLSLTIYGDLDLSLIDELPKGRKKIITKVISPKERKKTYDFIRKEVKKGRQVFVICPRIEAQNSKLKTQNQKDVLGWAETKAVKEEYEKLSKTVFPDLKIGMLHGKMASKEKEKIMKDFKNKKVQILVSTSVVEVGIDVPNATVMMIEGTERFGLAQLHQFRGRVGRAGYQSYCLLFTESPARKTKQRLNALLTSEDGFKLAEKDLKIRGPGDFAGTRQWGIPDLMMNSLTNVRLVEKTREAAKEILTEDPQLKKYPRLLAKLGRFRERIHLE</sequence>
<keyword evidence="3 15" id="KW-0547">Nucleotide-binding</keyword>
<comment type="similarity">
    <text evidence="1 15">Belongs to the helicase family. RecG subfamily.</text>
</comment>
<keyword evidence="8" id="KW-0238">DNA-binding</keyword>
<dbReference type="InterPro" id="IPR045562">
    <property type="entry name" value="RecG_dom3_C"/>
</dbReference>